<feature type="active site" description="Proton acceptor" evidence="7">
    <location>
        <position position="171"/>
    </location>
</feature>
<dbReference type="GO" id="GO:0006094">
    <property type="term" value="P:gluconeogenesis"/>
    <property type="evidence" value="ECO:0007669"/>
    <property type="project" value="UniProtKB-UniRule"/>
</dbReference>
<dbReference type="GO" id="GO:0004807">
    <property type="term" value="F:triose-phosphate isomerase activity"/>
    <property type="evidence" value="ECO:0007669"/>
    <property type="project" value="UniProtKB-UniRule"/>
</dbReference>
<dbReference type="InterPro" id="IPR035990">
    <property type="entry name" value="TIM_sf"/>
</dbReference>
<evidence type="ECO:0000256" key="8">
    <source>
        <dbReference type="RuleBase" id="RU363013"/>
    </source>
</evidence>
<dbReference type="InterPro" id="IPR000652">
    <property type="entry name" value="Triosephosphate_isomerase"/>
</dbReference>
<dbReference type="EMBL" id="OJIN01000050">
    <property type="protein sequence ID" value="SPD72639.1"/>
    <property type="molecule type" value="Genomic_DNA"/>
</dbReference>
<comment type="similarity">
    <text evidence="2 7 8">Belongs to the triosephosphate isomerase family.</text>
</comment>
<keyword evidence="4 7" id="KW-0963">Cytoplasm</keyword>
<protein>
    <recommendedName>
        <fullName evidence="7 8">Triosephosphate isomerase</fullName>
        <shortName evidence="7">TIM</shortName>
        <shortName evidence="7">TPI</shortName>
        <ecNumber evidence="7 8">5.3.1.1</ecNumber>
    </recommendedName>
    <alternativeName>
        <fullName evidence="7">Triose-phosphate isomerase</fullName>
    </alternativeName>
</protein>
<comment type="function">
    <text evidence="7">Involved in the gluconeogenesis. Catalyzes stereospecifically the conversion of dihydroxyacetone phosphate (DHAP) to D-glyceraldehyde-3-phosphate (G3P).</text>
</comment>
<dbReference type="AlphaFoldDB" id="A0A445MTA3"/>
<organism evidence="9">
    <name type="scientific">uncultured Desulfobacterium sp</name>
    <dbReference type="NCBI Taxonomy" id="201089"/>
    <lineage>
        <taxon>Bacteria</taxon>
        <taxon>Pseudomonadati</taxon>
        <taxon>Thermodesulfobacteriota</taxon>
        <taxon>Desulfobacteria</taxon>
        <taxon>Desulfobacterales</taxon>
        <taxon>Desulfobacteriaceae</taxon>
        <taxon>Desulfobacterium</taxon>
        <taxon>environmental samples</taxon>
    </lineage>
</organism>
<dbReference type="GO" id="GO:0019563">
    <property type="term" value="P:glycerol catabolic process"/>
    <property type="evidence" value="ECO:0007669"/>
    <property type="project" value="TreeGrafter"/>
</dbReference>
<dbReference type="InterPro" id="IPR020861">
    <property type="entry name" value="Triosephosphate_isomerase_AS"/>
</dbReference>
<reference evidence="9" key="1">
    <citation type="submission" date="2018-01" db="EMBL/GenBank/DDBJ databases">
        <authorList>
            <person name="Regsiter A."/>
            <person name="William W."/>
        </authorList>
    </citation>
    <scope>NUCLEOTIDE SEQUENCE</scope>
    <source>
        <strain evidence="9">TRIP AH-1</strain>
    </source>
</reference>
<proteinExistence type="inferred from homology"/>
<keyword evidence="6 7" id="KW-0413">Isomerase</keyword>
<dbReference type="FunFam" id="3.20.20.70:FF:000016">
    <property type="entry name" value="Triosephosphate isomerase"/>
    <property type="match status" value="1"/>
</dbReference>
<name>A0A445MTA3_9BACT</name>
<dbReference type="HAMAP" id="MF_00147_B">
    <property type="entry name" value="TIM_B"/>
    <property type="match status" value="1"/>
</dbReference>
<dbReference type="PROSITE" id="PS51440">
    <property type="entry name" value="TIM_2"/>
    <property type="match status" value="1"/>
</dbReference>
<dbReference type="GO" id="GO:0006096">
    <property type="term" value="P:glycolytic process"/>
    <property type="evidence" value="ECO:0007669"/>
    <property type="project" value="UniProtKB-UniRule"/>
</dbReference>
<evidence type="ECO:0000256" key="7">
    <source>
        <dbReference type="HAMAP-Rule" id="MF_00147"/>
    </source>
</evidence>
<feature type="active site" description="Electrophile" evidence="7">
    <location>
        <position position="97"/>
    </location>
</feature>
<evidence type="ECO:0000256" key="5">
    <source>
        <dbReference type="ARBA" id="ARBA00023152"/>
    </source>
</evidence>
<feature type="binding site" evidence="7">
    <location>
        <position position="177"/>
    </location>
    <ligand>
        <name>substrate</name>
    </ligand>
</feature>
<feature type="binding site" evidence="7">
    <location>
        <begin position="238"/>
        <end position="239"/>
    </location>
    <ligand>
        <name>substrate</name>
    </ligand>
</feature>
<accession>A0A445MTA3</accession>
<dbReference type="NCBIfam" id="TIGR00419">
    <property type="entry name" value="tim"/>
    <property type="match status" value="1"/>
</dbReference>
<dbReference type="PANTHER" id="PTHR21139">
    <property type="entry name" value="TRIOSEPHOSPHATE ISOMERASE"/>
    <property type="match status" value="1"/>
</dbReference>
<evidence type="ECO:0000256" key="4">
    <source>
        <dbReference type="ARBA" id="ARBA00022490"/>
    </source>
</evidence>
<keyword evidence="5 7" id="KW-0324">Glycolysis</keyword>
<dbReference type="InterPro" id="IPR013785">
    <property type="entry name" value="Aldolase_TIM"/>
</dbReference>
<dbReference type="PANTHER" id="PTHR21139:SF42">
    <property type="entry name" value="TRIOSEPHOSPHATE ISOMERASE"/>
    <property type="match status" value="1"/>
</dbReference>
<dbReference type="CDD" id="cd00311">
    <property type="entry name" value="TIM"/>
    <property type="match status" value="1"/>
</dbReference>
<evidence type="ECO:0000256" key="2">
    <source>
        <dbReference type="ARBA" id="ARBA00007422"/>
    </source>
</evidence>
<dbReference type="InterPro" id="IPR022896">
    <property type="entry name" value="TrioseP_Isoase_bac/euk"/>
</dbReference>
<evidence type="ECO:0000256" key="1">
    <source>
        <dbReference type="ARBA" id="ARBA00004680"/>
    </source>
</evidence>
<feature type="binding site" evidence="7">
    <location>
        <begin position="11"/>
        <end position="13"/>
    </location>
    <ligand>
        <name>substrate</name>
    </ligand>
</feature>
<dbReference type="EC" id="5.3.1.1" evidence="7 8"/>
<comment type="pathway">
    <text evidence="7 8">Carbohydrate biosynthesis; gluconeogenesis.</text>
</comment>
<comment type="subunit">
    <text evidence="7 8">Homodimer.</text>
</comment>
<dbReference type="UniPathway" id="UPA00109">
    <property type="reaction ID" value="UER00189"/>
</dbReference>
<evidence type="ECO:0000313" key="9">
    <source>
        <dbReference type="EMBL" id="SPD72639.1"/>
    </source>
</evidence>
<dbReference type="UniPathway" id="UPA00138"/>
<dbReference type="Pfam" id="PF00121">
    <property type="entry name" value="TIM"/>
    <property type="match status" value="1"/>
</dbReference>
<keyword evidence="3 7" id="KW-0312">Gluconeogenesis</keyword>
<dbReference type="PROSITE" id="PS00171">
    <property type="entry name" value="TIM_1"/>
    <property type="match status" value="1"/>
</dbReference>
<feature type="binding site" evidence="7">
    <location>
        <position position="217"/>
    </location>
    <ligand>
        <name>substrate</name>
    </ligand>
</feature>
<dbReference type="GO" id="GO:0046166">
    <property type="term" value="P:glyceraldehyde-3-phosphate biosynthetic process"/>
    <property type="evidence" value="ECO:0007669"/>
    <property type="project" value="TreeGrafter"/>
</dbReference>
<sequence length="253" mass="27417">MFERRPLIAGNWKMNLSIKDAVALIDGIAAGINDIEGVDVLVAPPFTTIASIRKAIGNSKIFLAAQNMHNEMSGAFTGEVSGRMIQEAGCTHVILGHSERRALFHETSQVIDLKVKAAAVLGLIPIVCIGETLEERESGKTFDVIRQQLDESLMNFIVDQLMLPSTILAYEPVWAIGTGKTATPDQAQEVHGFIRNWIEKTFKTGTANQVRILYGGSVKADNIAELMAKPDIDGALVGGASLKAESFVPIIRF</sequence>
<comment type="catalytic activity">
    <reaction evidence="7 8">
        <text>D-glyceraldehyde 3-phosphate = dihydroxyacetone phosphate</text>
        <dbReference type="Rhea" id="RHEA:18585"/>
        <dbReference type="ChEBI" id="CHEBI:57642"/>
        <dbReference type="ChEBI" id="CHEBI:59776"/>
        <dbReference type="EC" id="5.3.1.1"/>
    </reaction>
</comment>
<dbReference type="GO" id="GO:0005829">
    <property type="term" value="C:cytosol"/>
    <property type="evidence" value="ECO:0007669"/>
    <property type="project" value="TreeGrafter"/>
</dbReference>
<gene>
    <name evidence="7 9" type="primary">tpiA</name>
    <name evidence="9" type="ORF">PITCH_A1430023</name>
</gene>
<comment type="subcellular location">
    <subcellularLocation>
        <location evidence="7 8">Cytoplasm</location>
    </subcellularLocation>
</comment>
<evidence type="ECO:0000256" key="3">
    <source>
        <dbReference type="ARBA" id="ARBA00022432"/>
    </source>
</evidence>
<evidence type="ECO:0000256" key="6">
    <source>
        <dbReference type="ARBA" id="ARBA00023235"/>
    </source>
</evidence>
<comment type="pathway">
    <text evidence="1 7 8">Carbohydrate degradation; glycolysis; D-glyceraldehyde 3-phosphate from glycerone phosphate: step 1/1.</text>
</comment>
<dbReference type="Gene3D" id="3.20.20.70">
    <property type="entry name" value="Aldolase class I"/>
    <property type="match status" value="1"/>
</dbReference>
<dbReference type="SUPFAM" id="SSF51351">
    <property type="entry name" value="Triosephosphate isomerase (TIM)"/>
    <property type="match status" value="1"/>
</dbReference>